<evidence type="ECO:0000313" key="3">
    <source>
        <dbReference type="EMBL" id="OEH78453.1"/>
    </source>
</evidence>
<feature type="transmembrane region" description="Helical" evidence="2">
    <location>
        <begin position="169"/>
        <end position="191"/>
    </location>
</feature>
<dbReference type="VEuPathDB" id="ToxoDB:LOC34617626"/>
<feature type="region of interest" description="Disordered" evidence="1">
    <location>
        <begin position="1"/>
        <end position="23"/>
    </location>
</feature>
<dbReference type="EMBL" id="JROU02000731">
    <property type="protein sequence ID" value="OEH78453.1"/>
    <property type="molecule type" value="Genomic_DNA"/>
</dbReference>
<feature type="transmembrane region" description="Helical" evidence="2">
    <location>
        <begin position="203"/>
        <end position="220"/>
    </location>
</feature>
<keyword evidence="2" id="KW-0812">Transmembrane</keyword>
<proteinExistence type="predicted"/>
<comment type="caution">
    <text evidence="3">The sequence shown here is derived from an EMBL/GenBank/DDBJ whole genome shotgun (WGS) entry which is preliminary data.</text>
</comment>
<dbReference type="Proteomes" id="UP000095192">
    <property type="component" value="Unassembled WGS sequence"/>
</dbReference>
<keyword evidence="2" id="KW-0472">Membrane</keyword>
<feature type="transmembrane region" description="Helical" evidence="2">
    <location>
        <begin position="76"/>
        <end position="95"/>
    </location>
</feature>
<evidence type="ECO:0000256" key="2">
    <source>
        <dbReference type="SAM" id="Phobius"/>
    </source>
</evidence>
<reference evidence="3 4" key="1">
    <citation type="journal article" date="2016" name="BMC Genomics">
        <title>Comparative genomics reveals Cyclospora cayetanensis possesses coccidia-like metabolism and invasion components but unique surface antigens.</title>
        <authorList>
            <person name="Liu S."/>
            <person name="Wang L."/>
            <person name="Zheng H."/>
            <person name="Xu Z."/>
            <person name="Roellig D.M."/>
            <person name="Li N."/>
            <person name="Frace M.A."/>
            <person name="Tang K."/>
            <person name="Arrowood M.J."/>
            <person name="Moss D.M."/>
            <person name="Zhang L."/>
            <person name="Feng Y."/>
            <person name="Xiao L."/>
        </authorList>
    </citation>
    <scope>NUCLEOTIDE SEQUENCE [LARGE SCALE GENOMIC DNA]</scope>
    <source>
        <strain evidence="3 4">CHN_HEN01</strain>
    </source>
</reference>
<keyword evidence="2" id="KW-1133">Transmembrane helix</keyword>
<name>A0A1D3D4T1_9EIME</name>
<keyword evidence="4" id="KW-1185">Reference proteome</keyword>
<gene>
    <name evidence="3" type="ORF">cyc_00446</name>
</gene>
<feature type="region of interest" description="Disordered" evidence="1">
    <location>
        <begin position="237"/>
        <end position="320"/>
    </location>
</feature>
<evidence type="ECO:0000313" key="4">
    <source>
        <dbReference type="Proteomes" id="UP000095192"/>
    </source>
</evidence>
<dbReference type="InParanoid" id="A0A1D3D4T1"/>
<evidence type="ECO:0008006" key="5">
    <source>
        <dbReference type="Google" id="ProtNLM"/>
    </source>
</evidence>
<accession>A0A1D3D4T1</accession>
<feature type="transmembrane region" description="Helical" evidence="2">
    <location>
        <begin position="466"/>
        <end position="491"/>
    </location>
</feature>
<organism evidence="3 4">
    <name type="scientific">Cyclospora cayetanensis</name>
    <dbReference type="NCBI Taxonomy" id="88456"/>
    <lineage>
        <taxon>Eukaryota</taxon>
        <taxon>Sar</taxon>
        <taxon>Alveolata</taxon>
        <taxon>Apicomplexa</taxon>
        <taxon>Conoidasida</taxon>
        <taxon>Coccidia</taxon>
        <taxon>Eucoccidiorida</taxon>
        <taxon>Eimeriorina</taxon>
        <taxon>Eimeriidae</taxon>
        <taxon>Cyclospora</taxon>
    </lineage>
</organism>
<feature type="transmembrane region" description="Helical" evidence="2">
    <location>
        <begin position="512"/>
        <end position="532"/>
    </location>
</feature>
<feature type="compositionally biased region" description="Low complexity" evidence="1">
    <location>
        <begin position="237"/>
        <end position="256"/>
    </location>
</feature>
<protein>
    <recommendedName>
        <fullName evidence="5">Transmembrane protein</fullName>
    </recommendedName>
</protein>
<feature type="compositionally biased region" description="Polar residues" evidence="1">
    <location>
        <begin position="262"/>
        <end position="276"/>
    </location>
</feature>
<dbReference type="VEuPathDB" id="ToxoDB:cyc_00446"/>
<evidence type="ECO:0000256" key="1">
    <source>
        <dbReference type="SAM" id="MobiDB-lite"/>
    </source>
</evidence>
<dbReference type="AlphaFoldDB" id="A0A1D3D4T1"/>
<sequence length="607" mass="66360">MAICLSDAGGHHPPTESRPSAASYRRTAHVHRLMDAHRQENCADSYRWSPRLVEAENVRVPPGASDYCVSLPCKRFFTVFNVVLNLFIANAIAYVDAGSPVGFAGFKGPRDTGSRPPNLYFRQHTHPDSFQDGPLLGAPQGPAGVSAGVLKDYHNSSGYEPGALVAHSMLMLTEMLLGVSLLAALLSEAVFIVGSKKQQERRWWIYLLVMLLCCWFAVGLCCFYCTSTTSNNAALNGSSAAQPRGTAALGTPATGTSFDGFETQQPQHQRFGSSPLLQARSGFDEGTGENREKTEESVTFGKSATAQEDVLPLSRTTPGHKQYSQLHSLQAGDWHQQEREIPFTPFSHLKSLQPITNLQSDVSNEHSYSTVKGMWKAAAPIAAKGTDMEGAPQRRLSASLWDSGTATLYLKSVNEFDNTGAEKNSRSTNTSTGAAGLLLRATAAVHKGVTGIIILCNTVLNWVGDALGALLLCSILVPPLLLRLTAFFVTLDLVRHQDALIQRRDSTQKNSVYWLVVFVCLSSAQMLPLFIWVELARHQGWNRWLPERGIDPLLLLHLSSSLALYVHLRKGCFRLSRKGLIKSIASAYSTFDLVSPYGVLNRRDAVT</sequence>